<reference evidence="7 8" key="1">
    <citation type="submission" date="2020-07" db="EMBL/GenBank/DDBJ databases">
        <title>Alkalicella. sp. LB2 genome.</title>
        <authorList>
            <person name="Postec A."/>
            <person name="Quemeneur M."/>
        </authorList>
    </citation>
    <scope>NUCLEOTIDE SEQUENCE [LARGE SCALE GENOMIC DNA]</scope>
    <source>
        <strain evidence="7 8">LB2</strain>
    </source>
</reference>
<keyword evidence="4" id="KW-1133">Transmembrane helix</keyword>
<sequence length="668" mass="73459">MKLRDKLLIPILLLLTITIGVIGIFNYTQTKNRITDMFHDEMENVLNNTVQSVISGQRAIEITTTSLNESNLSLTQSIAELILNNRSLLSTENMTSLAESLGVDEIHVIDENGIITHGNITEFYGFDFNTSEQTKPFLQGITDDNFRLAQEPTERGTDGVLFQYIGVSRLDRPGVIQIGVRPEAIEDMIAQMDIRDLIENIRVGEEGYAYVINGEGEVHAHKDSTQEGENISDFQWGQEIIRTGSGEITYRENGNEYLAFFDKVDDNIVVLTIDLQEINGPLSTLAWITILALVVSILIMIPVIFIIVNVQVSRPLTKLVGAMQKAGQGDLTVEARHNSKDEIGILAKGFNAMILNFRTLIMDIDNNSENVAKSSKQLTITTEQNTLAADEVARTIEEIANAANEQARETEKGVSYTEELGLALENEQLLITQLNKSADEVNILKDEGFVTLADLTEKTNSNSVSIGEVRDVIIDTNNSAESIAKASEMIQNISNQTNLLALNAAIEAARAGEAGKGFAVVADEIRKLAEQSNSFTGEISQIISDLTEKTQYAVKNMARVEETVELQNQSLQSTNYKFEGISHAMENMKKVIEDLNVSSERMKETKNEVMNIIGSLAAISQQNAAGTQEVSASVEEQTASMTEIAGASEALAELANSMKKAIEKFIYS</sequence>
<dbReference type="GO" id="GO:0007165">
    <property type="term" value="P:signal transduction"/>
    <property type="evidence" value="ECO:0007669"/>
    <property type="project" value="UniProtKB-KW"/>
</dbReference>
<dbReference type="InterPro" id="IPR033462">
    <property type="entry name" value="Cache_3-Cache_2"/>
</dbReference>
<dbReference type="PROSITE" id="PS50885">
    <property type="entry name" value="HAMP"/>
    <property type="match status" value="1"/>
</dbReference>
<organism evidence="7 8">
    <name type="scientific">Alkalicella caledoniensis</name>
    <dbReference type="NCBI Taxonomy" id="2731377"/>
    <lineage>
        <taxon>Bacteria</taxon>
        <taxon>Bacillati</taxon>
        <taxon>Bacillota</taxon>
        <taxon>Clostridia</taxon>
        <taxon>Eubacteriales</taxon>
        <taxon>Proteinivoracaceae</taxon>
        <taxon>Alkalicella</taxon>
    </lineage>
</organism>
<dbReference type="Proteomes" id="UP000516160">
    <property type="component" value="Chromosome"/>
</dbReference>
<keyword evidence="8" id="KW-1185">Reference proteome</keyword>
<dbReference type="KEGG" id="acae:HYG86_14900"/>
<dbReference type="Pfam" id="PF17201">
    <property type="entry name" value="Cache_3-Cache_2"/>
    <property type="match status" value="1"/>
</dbReference>
<accession>A0A7G9WBA0</accession>
<dbReference type="SMART" id="SM00283">
    <property type="entry name" value="MA"/>
    <property type="match status" value="1"/>
</dbReference>
<evidence type="ECO:0000259" key="5">
    <source>
        <dbReference type="PROSITE" id="PS50111"/>
    </source>
</evidence>
<gene>
    <name evidence="7" type="ORF">HYG86_14900</name>
</gene>
<feature type="transmembrane region" description="Helical" evidence="4">
    <location>
        <begin position="285"/>
        <end position="308"/>
    </location>
</feature>
<evidence type="ECO:0000256" key="2">
    <source>
        <dbReference type="ARBA" id="ARBA00029447"/>
    </source>
</evidence>
<feature type="domain" description="HAMP" evidence="6">
    <location>
        <begin position="310"/>
        <end position="362"/>
    </location>
</feature>
<dbReference type="PANTHER" id="PTHR32089:SF112">
    <property type="entry name" value="LYSOZYME-LIKE PROTEIN-RELATED"/>
    <property type="match status" value="1"/>
</dbReference>
<evidence type="ECO:0000256" key="3">
    <source>
        <dbReference type="PROSITE-ProRule" id="PRU00284"/>
    </source>
</evidence>
<dbReference type="Pfam" id="PF00015">
    <property type="entry name" value="MCPsignal"/>
    <property type="match status" value="1"/>
</dbReference>
<protein>
    <submittedName>
        <fullName evidence="7">Methyl-accepting chemotaxis protein</fullName>
    </submittedName>
</protein>
<dbReference type="GO" id="GO:0016020">
    <property type="term" value="C:membrane"/>
    <property type="evidence" value="ECO:0007669"/>
    <property type="project" value="InterPro"/>
</dbReference>
<evidence type="ECO:0000256" key="4">
    <source>
        <dbReference type="SAM" id="Phobius"/>
    </source>
</evidence>
<comment type="similarity">
    <text evidence="2">Belongs to the methyl-accepting chemotaxis (MCP) protein family.</text>
</comment>
<feature type="transmembrane region" description="Helical" evidence="4">
    <location>
        <begin position="7"/>
        <end position="27"/>
    </location>
</feature>
<dbReference type="PROSITE" id="PS50111">
    <property type="entry name" value="CHEMOTAXIS_TRANSDUC_2"/>
    <property type="match status" value="1"/>
</dbReference>
<keyword evidence="4" id="KW-0472">Membrane</keyword>
<dbReference type="Gene3D" id="1.10.287.950">
    <property type="entry name" value="Methyl-accepting chemotaxis protein"/>
    <property type="match status" value="1"/>
</dbReference>
<dbReference type="PANTHER" id="PTHR32089">
    <property type="entry name" value="METHYL-ACCEPTING CHEMOTAXIS PROTEIN MCPB"/>
    <property type="match status" value="1"/>
</dbReference>
<keyword evidence="1 3" id="KW-0807">Transducer</keyword>
<evidence type="ECO:0000259" key="6">
    <source>
        <dbReference type="PROSITE" id="PS50885"/>
    </source>
</evidence>
<proteinExistence type="inferred from homology"/>
<dbReference type="SUPFAM" id="SSF58104">
    <property type="entry name" value="Methyl-accepting chemotaxis protein (MCP) signaling domain"/>
    <property type="match status" value="1"/>
</dbReference>
<dbReference type="InterPro" id="IPR004089">
    <property type="entry name" value="MCPsignal_dom"/>
</dbReference>
<evidence type="ECO:0000256" key="1">
    <source>
        <dbReference type="ARBA" id="ARBA00023224"/>
    </source>
</evidence>
<dbReference type="Pfam" id="PF00672">
    <property type="entry name" value="HAMP"/>
    <property type="match status" value="1"/>
</dbReference>
<dbReference type="InterPro" id="IPR003660">
    <property type="entry name" value="HAMP_dom"/>
</dbReference>
<dbReference type="Gene3D" id="3.30.450.20">
    <property type="entry name" value="PAS domain"/>
    <property type="match status" value="1"/>
</dbReference>
<dbReference type="SMART" id="SM00304">
    <property type="entry name" value="HAMP"/>
    <property type="match status" value="1"/>
</dbReference>
<dbReference type="EMBL" id="CP058559">
    <property type="protein sequence ID" value="QNO15962.1"/>
    <property type="molecule type" value="Genomic_DNA"/>
</dbReference>
<feature type="domain" description="Methyl-accepting transducer" evidence="5">
    <location>
        <begin position="381"/>
        <end position="638"/>
    </location>
</feature>
<evidence type="ECO:0000313" key="8">
    <source>
        <dbReference type="Proteomes" id="UP000516160"/>
    </source>
</evidence>
<dbReference type="CDD" id="cd06225">
    <property type="entry name" value="HAMP"/>
    <property type="match status" value="1"/>
</dbReference>
<evidence type="ECO:0000313" key="7">
    <source>
        <dbReference type="EMBL" id="QNO15962.1"/>
    </source>
</evidence>
<name>A0A7G9WBA0_ALKCA</name>
<dbReference type="CDD" id="cd12912">
    <property type="entry name" value="PDC2_MCP_like"/>
    <property type="match status" value="1"/>
</dbReference>
<dbReference type="AlphaFoldDB" id="A0A7G9WBA0"/>
<keyword evidence="4" id="KW-0812">Transmembrane</keyword>
<dbReference type="RefSeq" id="WP_213166361.1">
    <property type="nucleotide sequence ID" value="NZ_CP058559.1"/>
</dbReference>